<evidence type="ECO:0000256" key="5">
    <source>
        <dbReference type="ARBA" id="ARBA00011193"/>
    </source>
</evidence>
<evidence type="ECO:0000256" key="1">
    <source>
        <dbReference type="ARBA" id="ARBA00001864"/>
    </source>
</evidence>
<dbReference type="CDD" id="cd00466">
    <property type="entry name" value="DHQase_II"/>
    <property type="match status" value="1"/>
</dbReference>
<keyword evidence="7 8" id="KW-0456">Lyase</keyword>
<feature type="binding site" evidence="8">
    <location>
        <begin position="113"/>
        <end position="114"/>
    </location>
    <ligand>
        <name>substrate</name>
    </ligand>
</feature>
<feature type="active site" description="Proton donor" evidence="8">
    <location>
        <position position="112"/>
    </location>
</feature>
<dbReference type="NCBIfam" id="NF003805">
    <property type="entry name" value="PRK05395.1-2"/>
    <property type="match status" value="1"/>
</dbReference>
<dbReference type="EC" id="4.2.1.10" evidence="6 8"/>
<evidence type="ECO:0000256" key="8">
    <source>
        <dbReference type="HAMAP-Rule" id="MF_00169"/>
    </source>
</evidence>
<comment type="catalytic activity">
    <reaction evidence="1 8">
        <text>3-dehydroquinate = 3-dehydroshikimate + H2O</text>
        <dbReference type="Rhea" id="RHEA:21096"/>
        <dbReference type="ChEBI" id="CHEBI:15377"/>
        <dbReference type="ChEBI" id="CHEBI:16630"/>
        <dbReference type="ChEBI" id="CHEBI:32364"/>
        <dbReference type="EC" id="4.2.1.10"/>
    </reaction>
</comment>
<evidence type="ECO:0000313" key="10">
    <source>
        <dbReference type="Proteomes" id="UP001446205"/>
    </source>
</evidence>
<dbReference type="NCBIfam" id="NF003806">
    <property type="entry name" value="PRK05395.1-3"/>
    <property type="match status" value="1"/>
</dbReference>
<dbReference type="HAMAP" id="MF_00169">
    <property type="entry name" value="AroQ"/>
    <property type="match status" value="1"/>
</dbReference>
<keyword evidence="8" id="KW-0057">Aromatic amino acid biosynthesis</keyword>
<dbReference type="NCBIfam" id="NF003807">
    <property type="entry name" value="PRK05395.1-4"/>
    <property type="match status" value="1"/>
</dbReference>
<feature type="binding site" evidence="8">
    <location>
        <position position="86"/>
    </location>
    <ligand>
        <name>substrate</name>
    </ligand>
</feature>
<evidence type="ECO:0000256" key="3">
    <source>
        <dbReference type="ARBA" id="ARBA00004902"/>
    </source>
</evidence>
<dbReference type="GO" id="GO:0003855">
    <property type="term" value="F:3-dehydroquinate dehydratase activity"/>
    <property type="evidence" value="ECO:0007669"/>
    <property type="project" value="UniProtKB-EC"/>
</dbReference>
<evidence type="ECO:0000256" key="2">
    <source>
        <dbReference type="ARBA" id="ARBA00003924"/>
    </source>
</evidence>
<proteinExistence type="inferred from homology"/>
<dbReference type="RefSeq" id="WP_341371838.1">
    <property type="nucleotide sequence ID" value="NZ_JBBPCO010000016.1"/>
</dbReference>
<comment type="similarity">
    <text evidence="4 8">Belongs to the type-II 3-dehydroquinase family.</text>
</comment>
<protein>
    <recommendedName>
        <fullName evidence="6 8">3-dehydroquinate dehydratase</fullName>
        <shortName evidence="8">3-dehydroquinase</shortName>
        <ecNumber evidence="6 8">4.2.1.10</ecNumber>
    </recommendedName>
    <alternativeName>
        <fullName evidence="8">Type II DHQase</fullName>
    </alternativeName>
</protein>
<keyword evidence="10" id="KW-1185">Reference proteome</keyword>
<evidence type="ECO:0000256" key="4">
    <source>
        <dbReference type="ARBA" id="ARBA00011037"/>
    </source>
</evidence>
<organism evidence="9 10">
    <name type="scientific">Thermithiobacillus plumbiphilus</name>
    <dbReference type="NCBI Taxonomy" id="1729899"/>
    <lineage>
        <taxon>Bacteria</taxon>
        <taxon>Pseudomonadati</taxon>
        <taxon>Pseudomonadota</taxon>
        <taxon>Acidithiobacillia</taxon>
        <taxon>Acidithiobacillales</taxon>
        <taxon>Thermithiobacillaceae</taxon>
        <taxon>Thermithiobacillus</taxon>
    </lineage>
</organism>
<dbReference type="PANTHER" id="PTHR21272:SF3">
    <property type="entry name" value="CATABOLIC 3-DEHYDROQUINASE"/>
    <property type="match status" value="1"/>
</dbReference>
<dbReference type="PIRSF" id="PIRSF001399">
    <property type="entry name" value="DHquinase_II"/>
    <property type="match status" value="1"/>
</dbReference>
<dbReference type="InterPro" id="IPR001874">
    <property type="entry name" value="DHquinase_II"/>
</dbReference>
<name>A0ABU9DDJ3_9PROT</name>
<dbReference type="SUPFAM" id="SSF52304">
    <property type="entry name" value="Type II 3-dehydroquinate dehydratase"/>
    <property type="match status" value="1"/>
</dbReference>
<dbReference type="NCBIfam" id="TIGR01088">
    <property type="entry name" value="aroQ"/>
    <property type="match status" value="1"/>
</dbReference>
<accession>A0ABU9DDJ3</accession>
<evidence type="ECO:0000256" key="7">
    <source>
        <dbReference type="ARBA" id="ARBA00023239"/>
    </source>
</evidence>
<dbReference type="PROSITE" id="PS01029">
    <property type="entry name" value="DEHYDROQUINASE_II"/>
    <property type="match status" value="1"/>
</dbReference>
<feature type="binding site" evidence="8">
    <location>
        <position position="92"/>
    </location>
    <ligand>
        <name>substrate</name>
    </ligand>
</feature>
<feature type="binding site" evidence="8">
    <location>
        <position position="123"/>
    </location>
    <ligand>
        <name>substrate</name>
    </ligand>
</feature>
<comment type="subunit">
    <text evidence="5 8">Homododecamer.</text>
</comment>
<feature type="site" description="Transition state stabilizer" evidence="8">
    <location>
        <position position="30"/>
    </location>
</feature>
<dbReference type="EMBL" id="JBBPCO010000016">
    <property type="protein sequence ID" value="MEK8090783.1"/>
    <property type="molecule type" value="Genomic_DNA"/>
</dbReference>
<dbReference type="Proteomes" id="UP001446205">
    <property type="component" value="Unassembled WGS sequence"/>
</dbReference>
<dbReference type="InterPro" id="IPR036441">
    <property type="entry name" value="DHquinase_II_sf"/>
</dbReference>
<keyword evidence="8" id="KW-0028">Amino-acid biosynthesis</keyword>
<dbReference type="InterPro" id="IPR018509">
    <property type="entry name" value="DHquinase_II_CS"/>
</dbReference>
<comment type="pathway">
    <text evidence="3 8">Metabolic intermediate biosynthesis; chorismate biosynthesis; chorismate from D-erythrose 4-phosphate and phosphoenolpyruvate: step 3/7.</text>
</comment>
<sequence>MAHEAQQANRADRGSILVLHGPNLNLLGIREPGHYGRQTLAEIDEMLQRQAAAWQLSLSSFQSNAEHALIERIHAARENTDCIIINPAAFTHTSVALRDALAGVAIPFIEVHLSNVHAREPFRRQSYFSDLALGVISGFGAHSYVLALDAARHWLQARSPQ</sequence>
<comment type="caution">
    <text evidence="9">The sequence shown here is derived from an EMBL/GenBank/DDBJ whole genome shotgun (WGS) entry which is preliminary data.</text>
</comment>
<gene>
    <name evidence="8 9" type="primary">aroQ</name>
    <name evidence="9" type="ORF">WOB96_13580</name>
</gene>
<dbReference type="Pfam" id="PF01220">
    <property type="entry name" value="DHquinase_II"/>
    <property type="match status" value="1"/>
</dbReference>
<dbReference type="PANTHER" id="PTHR21272">
    <property type="entry name" value="CATABOLIC 3-DEHYDROQUINASE"/>
    <property type="match status" value="1"/>
</dbReference>
<dbReference type="Gene3D" id="3.40.50.9100">
    <property type="entry name" value="Dehydroquinase, class II"/>
    <property type="match status" value="1"/>
</dbReference>
<dbReference type="NCBIfam" id="NF003804">
    <property type="entry name" value="PRK05395.1-1"/>
    <property type="match status" value="1"/>
</dbReference>
<feature type="binding site" evidence="8">
    <location>
        <position position="99"/>
    </location>
    <ligand>
        <name>substrate</name>
    </ligand>
</feature>
<evidence type="ECO:0000256" key="6">
    <source>
        <dbReference type="ARBA" id="ARBA00012060"/>
    </source>
</evidence>
<reference evidence="9 10" key="1">
    <citation type="submission" date="2024-04" db="EMBL/GenBank/DDBJ databases">
        <authorList>
            <person name="Abashina T."/>
            <person name="Shaikin A."/>
        </authorList>
    </citation>
    <scope>NUCLEOTIDE SEQUENCE [LARGE SCALE GENOMIC DNA]</scope>
    <source>
        <strain evidence="9 10">AAFK</strain>
    </source>
</reference>
<feature type="active site" description="Proton acceptor" evidence="8">
    <location>
        <position position="35"/>
    </location>
</feature>
<evidence type="ECO:0000313" key="9">
    <source>
        <dbReference type="EMBL" id="MEK8090783.1"/>
    </source>
</evidence>
<comment type="function">
    <text evidence="2 8">Catalyzes a trans-dehydration via an enolate intermediate.</text>
</comment>